<reference evidence="8 9" key="1">
    <citation type="journal article" date="2011" name="Proc. Natl. Acad. Sci. U.S.A.">
        <title>Evolutionary erosion of yeast sex chromosomes by mating-type switching accidents.</title>
        <authorList>
            <person name="Gordon J.L."/>
            <person name="Armisen D."/>
            <person name="Proux-Wera E."/>
            <person name="Oheigeartaigh S.S."/>
            <person name="Byrne K.P."/>
            <person name="Wolfe K.H."/>
        </authorList>
    </citation>
    <scope>NUCLEOTIDE SEQUENCE [LARGE SCALE GENOMIC DNA]</scope>
    <source>
        <strain evidence="9">ATCC 10597 / BCRC 20456 / CBS 421 / NBRC 0211 / NRRL Y-12639</strain>
    </source>
</reference>
<dbReference type="PANTHER" id="PTHR16950:SF16">
    <property type="entry name" value="ZINC TRANSPORTER ZIP13"/>
    <property type="match status" value="1"/>
</dbReference>
<dbReference type="GO" id="GO:0005385">
    <property type="term" value="F:zinc ion transmembrane transporter activity"/>
    <property type="evidence" value="ECO:0007669"/>
    <property type="project" value="EnsemblFungi"/>
</dbReference>
<keyword evidence="7" id="KW-0732">Signal</keyword>
<dbReference type="STRING" id="1071378.G0W3P5"/>
<comment type="subcellular location">
    <subcellularLocation>
        <location evidence="1">Membrane</location>
        <topology evidence="1">Multi-pass membrane protein</topology>
    </subcellularLocation>
</comment>
<feature type="transmembrane region" description="Helical" evidence="6">
    <location>
        <begin position="80"/>
        <end position="104"/>
    </location>
</feature>
<evidence type="ECO:0008006" key="10">
    <source>
        <dbReference type="Google" id="ProtNLM"/>
    </source>
</evidence>
<feature type="compositionally biased region" description="Basic and acidic residues" evidence="5">
    <location>
        <begin position="214"/>
        <end position="223"/>
    </location>
</feature>
<keyword evidence="3 6" id="KW-1133">Transmembrane helix</keyword>
<evidence type="ECO:0000256" key="6">
    <source>
        <dbReference type="SAM" id="Phobius"/>
    </source>
</evidence>
<feature type="transmembrane region" description="Helical" evidence="6">
    <location>
        <begin position="332"/>
        <end position="350"/>
    </location>
</feature>
<evidence type="ECO:0000256" key="2">
    <source>
        <dbReference type="ARBA" id="ARBA00022692"/>
    </source>
</evidence>
<dbReference type="HOGENOM" id="CLU_015114_0_0_1"/>
<protein>
    <recommendedName>
        <fullName evidence="10">Zinc transporter YKE4</fullName>
    </recommendedName>
</protein>
<feature type="region of interest" description="Disordered" evidence="5">
    <location>
        <begin position="185"/>
        <end position="223"/>
    </location>
</feature>
<evidence type="ECO:0000256" key="7">
    <source>
        <dbReference type="SAM" id="SignalP"/>
    </source>
</evidence>
<evidence type="ECO:0000256" key="3">
    <source>
        <dbReference type="ARBA" id="ARBA00022989"/>
    </source>
</evidence>
<feature type="transmembrane region" description="Helical" evidence="6">
    <location>
        <begin position="116"/>
        <end position="138"/>
    </location>
</feature>
<dbReference type="KEGG" id="ndi:NDAI_0A02750"/>
<keyword evidence="9" id="KW-1185">Reference proteome</keyword>
<evidence type="ECO:0000313" key="8">
    <source>
        <dbReference type="EMBL" id="CCD22433.1"/>
    </source>
</evidence>
<dbReference type="OMA" id="HEVPHHI"/>
<feature type="transmembrane region" description="Helical" evidence="6">
    <location>
        <begin position="370"/>
        <end position="390"/>
    </location>
</feature>
<feature type="transmembrane region" description="Helical" evidence="6">
    <location>
        <begin position="150"/>
        <end position="167"/>
    </location>
</feature>
<dbReference type="AlphaFoldDB" id="G0W3P5"/>
<organism evidence="8 9">
    <name type="scientific">Naumovozyma dairenensis (strain ATCC 10597 / BCRC 20456 / CBS 421 / NBRC 0211 / NRRL Y-12639)</name>
    <name type="common">Saccharomyces dairenensis</name>
    <dbReference type="NCBI Taxonomy" id="1071378"/>
    <lineage>
        <taxon>Eukaryota</taxon>
        <taxon>Fungi</taxon>
        <taxon>Dikarya</taxon>
        <taxon>Ascomycota</taxon>
        <taxon>Saccharomycotina</taxon>
        <taxon>Saccharomycetes</taxon>
        <taxon>Saccharomycetales</taxon>
        <taxon>Saccharomycetaceae</taxon>
        <taxon>Naumovozyma</taxon>
    </lineage>
</organism>
<dbReference type="EMBL" id="HE580267">
    <property type="protein sequence ID" value="CCD22433.1"/>
    <property type="molecule type" value="Genomic_DNA"/>
</dbReference>
<dbReference type="GeneID" id="11495388"/>
<feature type="signal peptide" evidence="7">
    <location>
        <begin position="1"/>
        <end position="20"/>
    </location>
</feature>
<dbReference type="PANTHER" id="PTHR16950">
    <property type="entry name" value="ZINC TRANSPORTER SLC39A7 HISTIDINE-RICH MEMBRANE PROTEIN KE4"/>
    <property type="match status" value="1"/>
</dbReference>
<evidence type="ECO:0000256" key="4">
    <source>
        <dbReference type="ARBA" id="ARBA00023136"/>
    </source>
</evidence>
<dbReference type="GO" id="GO:0005783">
    <property type="term" value="C:endoplasmic reticulum"/>
    <property type="evidence" value="ECO:0007669"/>
    <property type="project" value="EnsemblFungi"/>
</dbReference>
<evidence type="ECO:0000313" key="9">
    <source>
        <dbReference type="Proteomes" id="UP000000689"/>
    </source>
</evidence>
<keyword evidence="4 6" id="KW-0472">Membrane</keyword>
<proteinExistence type="predicted"/>
<dbReference type="OrthoDB" id="200954at2759"/>
<accession>G0W3P5</accession>
<dbReference type="GO" id="GO:0016020">
    <property type="term" value="C:membrane"/>
    <property type="evidence" value="ECO:0007669"/>
    <property type="project" value="UniProtKB-SubCell"/>
</dbReference>
<dbReference type="RefSeq" id="XP_003667676.1">
    <property type="nucleotide sequence ID" value="XM_003667628.1"/>
</dbReference>
<evidence type="ECO:0000256" key="5">
    <source>
        <dbReference type="SAM" id="MobiDB-lite"/>
    </source>
</evidence>
<dbReference type="eggNOG" id="KOG2693">
    <property type="taxonomic scope" value="Eukaryota"/>
</dbReference>
<dbReference type="Proteomes" id="UP000000689">
    <property type="component" value="Chromosome 1"/>
</dbReference>
<keyword evidence="2 6" id="KW-0812">Transmembrane</keyword>
<gene>
    <name evidence="8" type="primary">NDAI0A02750</name>
    <name evidence="8" type="ordered locus">NDAI_0A02750</name>
</gene>
<sequence>MRPLLKYLNVLALLVGRTIGHIHKQELTDSASNGHIKHTDEHGHGNIHSHSHAPNAMADNKLFVPLTHVLKDYVFVFNSAYNSIIATTIIQLLPCLIVLLVPSLQRINNEGTNNNILLTGLSSFGLGTLLGEIFLHLIPELFTNVNNSSMNEISTFVFIGFMIFLILDKIIRILNGGTSSVDEADAGFMSHSHSHSHSDSRSHSSKEEEEEERSQESSKEHTKIPKKNMSVYLNVITGLIHNVTDGIALTTSFYKSSQVGVITTIAITFHEIPHELGDFAILLANGLTFIEALKTQVVTSLGALTGTLIGIYLNELTTTTTIAPSLDTSSSFLMPLMTGGFIYMATVGLIPNLLRGKSHTKGGNVNVDEFFKFGIELSFILVGFSVMSLVSD</sequence>
<name>G0W3P5_NAUDC</name>
<dbReference type="GO" id="GO:0006882">
    <property type="term" value="P:intracellular zinc ion homeostasis"/>
    <property type="evidence" value="ECO:0007669"/>
    <property type="project" value="TreeGrafter"/>
</dbReference>
<dbReference type="Pfam" id="PF02535">
    <property type="entry name" value="Zip"/>
    <property type="match status" value="1"/>
</dbReference>
<feature type="chain" id="PRO_5003410947" description="Zinc transporter YKE4" evidence="7">
    <location>
        <begin position="21"/>
        <end position="392"/>
    </location>
</feature>
<feature type="compositionally biased region" description="Basic and acidic residues" evidence="5">
    <location>
        <begin position="196"/>
        <end position="206"/>
    </location>
</feature>
<dbReference type="InterPro" id="IPR003689">
    <property type="entry name" value="ZIP"/>
</dbReference>
<evidence type="ECO:0000256" key="1">
    <source>
        <dbReference type="ARBA" id="ARBA00004141"/>
    </source>
</evidence>